<proteinExistence type="predicted"/>
<dbReference type="Gene3D" id="3.10.129.10">
    <property type="entry name" value="Hotdog Thioesterase"/>
    <property type="match status" value="1"/>
</dbReference>
<dbReference type="Pfam" id="PF14539">
    <property type="entry name" value="DUF4442"/>
    <property type="match status" value="1"/>
</dbReference>
<evidence type="ECO:0008006" key="3">
    <source>
        <dbReference type="Google" id="ProtNLM"/>
    </source>
</evidence>
<dbReference type="RefSeq" id="WP_077751224.1">
    <property type="nucleotide sequence ID" value="NZ_CP014782.1"/>
</dbReference>
<organism evidence="1 2">
    <name type="scientific">Shewanella psychrophila</name>
    <dbReference type="NCBI Taxonomy" id="225848"/>
    <lineage>
        <taxon>Bacteria</taxon>
        <taxon>Pseudomonadati</taxon>
        <taxon>Pseudomonadota</taxon>
        <taxon>Gammaproteobacteria</taxon>
        <taxon>Alteromonadales</taxon>
        <taxon>Shewanellaceae</taxon>
        <taxon>Shewanella</taxon>
    </lineage>
</organism>
<dbReference type="KEGG" id="spsw:Sps_00674"/>
<reference evidence="1 2" key="1">
    <citation type="submission" date="2016-03" db="EMBL/GenBank/DDBJ databases">
        <title>Complete genome sequence of Shewanella psychrophila WP2, a deep sea bacterium isolated from west Pacific sediment.</title>
        <authorList>
            <person name="Xu G."/>
            <person name="Jian H."/>
        </authorList>
    </citation>
    <scope>NUCLEOTIDE SEQUENCE [LARGE SCALE GENOMIC DNA]</scope>
    <source>
        <strain evidence="1 2">WP2</strain>
    </source>
</reference>
<dbReference type="SUPFAM" id="SSF54637">
    <property type="entry name" value="Thioesterase/thiol ester dehydrase-isomerase"/>
    <property type="match status" value="1"/>
</dbReference>
<accession>A0A1S6HK47</accession>
<dbReference type="Proteomes" id="UP000189545">
    <property type="component" value="Chromosome"/>
</dbReference>
<dbReference type="EMBL" id="CP014782">
    <property type="protein sequence ID" value="AQS35868.1"/>
    <property type="molecule type" value="Genomic_DNA"/>
</dbReference>
<gene>
    <name evidence="1" type="ORF">Sps_00674</name>
</gene>
<keyword evidence="2" id="KW-1185">Reference proteome</keyword>
<sequence length="152" mass="17375">MKLSPKSMKRLLNLYPPYIGAGIKITHLSPDWRELHVAMSVRWYNRNAVNTHFGGSLYSMVDPHLMLLLMQLLGRDYFIWDKAADIEFLKATKKKVSCVISISDNDLGEIKQGTQGGDKYFPTFILEIKDEMGDVIAKVNKTLYVKRKPAKV</sequence>
<dbReference type="OrthoDB" id="9814774at2"/>
<evidence type="ECO:0000313" key="1">
    <source>
        <dbReference type="EMBL" id="AQS35868.1"/>
    </source>
</evidence>
<dbReference type="STRING" id="225848.Sps_00674"/>
<dbReference type="InterPro" id="IPR029069">
    <property type="entry name" value="HotDog_dom_sf"/>
</dbReference>
<protein>
    <recommendedName>
        <fullName evidence="3">DUF4442 domain-containing protein</fullName>
    </recommendedName>
</protein>
<name>A0A1S6HK47_9GAMM</name>
<evidence type="ECO:0000313" key="2">
    <source>
        <dbReference type="Proteomes" id="UP000189545"/>
    </source>
</evidence>
<dbReference type="InterPro" id="IPR027961">
    <property type="entry name" value="DUF4442"/>
</dbReference>
<dbReference type="AlphaFoldDB" id="A0A1S6HK47"/>